<protein>
    <submittedName>
        <fullName evidence="1">Uncharacterized protein</fullName>
    </submittedName>
</protein>
<accession>A0A319DAD4</accession>
<evidence type="ECO:0000313" key="1">
    <source>
        <dbReference type="EMBL" id="PYH94365.1"/>
    </source>
</evidence>
<dbReference type="Proteomes" id="UP000247810">
    <property type="component" value="Unassembled WGS sequence"/>
</dbReference>
<gene>
    <name evidence="1" type="ORF">BO71DRAFT_398947</name>
</gene>
<dbReference type="EMBL" id="KZ825873">
    <property type="protein sequence ID" value="PYH94365.1"/>
    <property type="molecule type" value="Genomic_DNA"/>
</dbReference>
<proteinExistence type="predicted"/>
<name>A0A319DAD4_9EURO</name>
<organism evidence="1 2">
    <name type="scientific">Aspergillus ellipticus CBS 707.79</name>
    <dbReference type="NCBI Taxonomy" id="1448320"/>
    <lineage>
        <taxon>Eukaryota</taxon>
        <taxon>Fungi</taxon>
        <taxon>Dikarya</taxon>
        <taxon>Ascomycota</taxon>
        <taxon>Pezizomycotina</taxon>
        <taxon>Eurotiomycetes</taxon>
        <taxon>Eurotiomycetidae</taxon>
        <taxon>Eurotiales</taxon>
        <taxon>Aspergillaceae</taxon>
        <taxon>Aspergillus</taxon>
        <taxon>Aspergillus subgen. Circumdati</taxon>
    </lineage>
</organism>
<dbReference type="AlphaFoldDB" id="A0A319DAD4"/>
<keyword evidence="2" id="KW-1185">Reference proteome</keyword>
<dbReference type="VEuPathDB" id="FungiDB:BO71DRAFT_398947"/>
<reference evidence="1 2" key="1">
    <citation type="submission" date="2018-02" db="EMBL/GenBank/DDBJ databases">
        <title>The genomes of Aspergillus section Nigri reveals drivers in fungal speciation.</title>
        <authorList>
            <consortium name="DOE Joint Genome Institute"/>
            <person name="Vesth T.C."/>
            <person name="Nybo J."/>
            <person name="Theobald S."/>
            <person name="Brandl J."/>
            <person name="Frisvad J.C."/>
            <person name="Nielsen K.F."/>
            <person name="Lyhne E.K."/>
            <person name="Kogle M.E."/>
            <person name="Kuo A."/>
            <person name="Riley R."/>
            <person name="Clum A."/>
            <person name="Nolan M."/>
            <person name="Lipzen A."/>
            <person name="Salamov A."/>
            <person name="Henrissat B."/>
            <person name="Wiebenga A."/>
            <person name="De vries R.P."/>
            <person name="Grigoriev I.V."/>
            <person name="Mortensen U.H."/>
            <person name="Andersen M.R."/>
            <person name="Baker S.E."/>
        </authorList>
    </citation>
    <scope>NUCLEOTIDE SEQUENCE [LARGE SCALE GENOMIC DNA]</scope>
    <source>
        <strain evidence="1 2">CBS 707.79</strain>
    </source>
</reference>
<sequence length="160" mass="16663">MSNLDAGKLNLHPAYQESRPPLALRALCALCVRGLLISTLLISDRGLSAAIGGYLAEAHGLPIRAAQAPLPPGHSCLVLRLVPTLPSGVRRSVTAASEAAAVVVDSLSGSLRITCAPREACQVACPDHKAIRQPFTGDPSLPCRRTIDCCVWSAGPVSPI</sequence>
<evidence type="ECO:0000313" key="2">
    <source>
        <dbReference type="Proteomes" id="UP000247810"/>
    </source>
</evidence>